<protein>
    <submittedName>
        <fullName evidence="8">OmpA family protein</fullName>
    </submittedName>
</protein>
<name>A0A419EUE4_9BACT</name>
<dbReference type="PRINTS" id="PR01021">
    <property type="entry name" value="OMPADOMAIN"/>
</dbReference>
<evidence type="ECO:0000256" key="2">
    <source>
        <dbReference type="ARBA" id="ARBA00023136"/>
    </source>
</evidence>
<dbReference type="PROSITE" id="PS51123">
    <property type="entry name" value="OMPA_2"/>
    <property type="match status" value="1"/>
</dbReference>
<accession>A0A419EUE4</accession>
<dbReference type="CDD" id="cd07185">
    <property type="entry name" value="OmpA_C-like"/>
    <property type="match status" value="1"/>
</dbReference>
<feature type="region of interest" description="Disordered" evidence="5">
    <location>
        <begin position="286"/>
        <end position="336"/>
    </location>
</feature>
<evidence type="ECO:0000259" key="7">
    <source>
        <dbReference type="PROSITE" id="PS51123"/>
    </source>
</evidence>
<evidence type="ECO:0000256" key="1">
    <source>
        <dbReference type="ARBA" id="ARBA00004442"/>
    </source>
</evidence>
<dbReference type="Pfam" id="PF00691">
    <property type="entry name" value="OmpA"/>
    <property type="match status" value="1"/>
</dbReference>
<reference evidence="8 9" key="1">
    <citation type="journal article" date="2017" name="ISME J.">
        <title>Energy and carbon metabolisms in a deep terrestrial subsurface fluid microbial community.</title>
        <authorList>
            <person name="Momper L."/>
            <person name="Jungbluth S.P."/>
            <person name="Lee M.D."/>
            <person name="Amend J.P."/>
        </authorList>
    </citation>
    <scope>NUCLEOTIDE SEQUENCE [LARGE SCALE GENOMIC DNA]</scope>
    <source>
        <strain evidence="8">SURF_17</strain>
    </source>
</reference>
<dbReference type="Proteomes" id="UP000285961">
    <property type="component" value="Unassembled WGS sequence"/>
</dbReference>
<gene>
    <name evidence="8" type="ORF">C4532_13945</name>
</gene>
<evidence type="ECO:0000313" key="8">
    <source>
        <dbReference type="EMBL" id="RJP67847.1"/>
    </source>
</evidence>
<keyword evidence="6" id="KW-0732">Signal</keyword>
<organism evidence="8 9">
    <name type="scientific">Candidatus Abyssobacteria bacterium SURF_17</name>
    <dbReference type="NCBI Taxonomy" id="2093361"/>
    <lineage>
        <taxon>Bacteria</taxon>
        <taxon>Pseudomonadati</taxon>
        <taxon>Candidatus Hydrogenedentota</taxon>
        <taxon>Candidatus Abyssobacteria</taxon>
    </lineage>
</organism>
<dbReference type="AlphaFoldDB" id="A0A419EUE4"/>
<feature type="signal peptide" evidence="6">
    <location>
        <begin position="1"/>
        <end position="20"/>
    </location>
</feature>
<dbReference type="GO" id="GO:0009279">
    <property type="term" value="C:cell outer membrane"/>
    <property type="evidence" value="ECO:0007669"/>
    <property type="project" value="UniProtKB-SubCell"/>
</dbReference>
<keyword evidence="2 4" id="KW-0472">Membrane</keyword>
<comment type="caution">
    <text evidence="8">The sequence shown here is derived from an EMBL/GenBank/DDBJ whole genome shotgun (WGS) entry which is preliminary data.</text>
</comment>
<feature type="compositionally biased region" description="Basic and acidic residues" evidence="5">
    <location>
        <begin position="289"/>
        <end position="306"/>
    </location>
</feature>
<evidence type="ECO:0000256" key="5">
    <source>
        <dbReference type="SAM" id="MobiDB-lite"/>
    </source>
</evidence>
<evidence type="ECO:0000256" key="4">
    <source>
        <dbReference type="PROSITE-ProRule" id="PRU00473"/>
    </source>
</evidence>
<dbReference type="InterPro" id="IPR006665">
    <property type="entry name" value="OmpA-like"/>
</dbReference>
<evidence type="ECO:0000256" key="3">
    <source>
        <dbReference type="ARBA" id="ARBA00023237"/>
    </source>
</evidence>
<comment type="subcellular location">
    <subcellularLocation>
        <location evidence="1">Cell outer membrane</location>
    </subcellularLocation>
</comment>
<keyword evidence="3" id="KW-0998">Cell outer membrane</keyword>
<dbReference type="PANTHER" id="PTHR30329">
    <property type="entry name" value="STATOR ELEMENT OF FLAGELLAR MOTOR COMPLEX"/>
    <property type="match status" value="1"/>
</dbReference>
<dbReference type="InterPro" id="IPR006664">
    <property type="entry name" value="OMP_bac"/>
</dbReference>
<dbReference type="InterPro" id="IPR050330">
    <property type="entry name" value="Bact_OuterMem_StrucFunc"/>
</dbReference>
<dbReference type="EMBL" id="QZKI01000098">
    <property type="protein sequence ID" value="RJP67847.1"/>
    <property type="molecule type" value="Genomic_DNA"/>
</dbReference>
<feature type="chain" id="PRO_5019365319" evidence="6">
    <location>
        <begin position="21"/>
        <end position="336"/>
    </location>
</feature>
<feature type="domain" description="OmpA-like" evidence="7">
    <location>
        <begin position="159"/>
        <end position="277"/>
    </location>
</feature>
<sequence>MIRVSLLIFSLVLLTTAAVAEQVDCDASVVDVATTEARTDGSDSPDIYIVLEKPIDVHSADTVKIYRPIVVKEASGATHRLQLYVGRLRIIDVQPEAVIGRMIELASGQEHPRVRYKTVMIGDCLVMKHAPQRAAAPPEALTAGVPQAPAPEMPTAAEALAESRALPTRILFAFDSARIEKEWREALDMMAAFIVAEKPARVVVHGHACAMGPEAYNLKLSRRRAQAVVDYFVNQHGIDKAVFEVIPHGETDPEVSNETEEGRRKNRRAAMSVLVEVVPYVEVVAEEPAESKPAVESEEAPLKDTDEAAPSIPAEPLTPDAPDIPAAEGTTQEPSS</sequence>
<dbReference type="Gene3D" id="3.30.1330.60">
    <property type="entry name" value="OmpA-like domain"/>
    <property type="match status" value="1"/>
</dbReference>
<evidence type="ECO:0000313" key="9">
    <source>
        <dbReference type="Proteomes" id="UP000285961"/>
    </source>
</evidence>
<evidence type="ECO:0000256" key="6">
    <source>
        <dbReference type="SAM" id="SignalP"/>
    </source>
</evidence>
<dbReference type="SUPFAM" id="SSF103088">
    <property type="entry name" value="OmpA-like"/>
    <property type="match status" value="1"/>
</dbReference>
<dbReference type="PANTHER" id="PTHR30329:SF21">
    <property type="entry name" value="LIPOPROTEIN YIAD-RELATED"/>
    <property type="match status" value="1"/>
</dbReference>
<proteinExistence type="predicted"/>
<dbReference type="InterPro" id="IPR036737">
    <property type="entry name" value="OmpA-like_sf"/>
</dbReference>